<keyword evidence="4" id="KW-1185">Reference proteome</keyword>
<dbReference type="EMBL" id="BQNB010011642">
    <property type="protein sequence ID" value="GJS93230.1"/>
    <property type="molecule type" value="Genomic_DNA"/>
</dbReference>
<dbReference type="CDD" id="cd09272">
    <property type="entry name" value="RNase_HI_RT_Ty1"/>
    <property type="match status" value="1"/>
</dbReference>
<organism evidence="3 4">
    <name type="scientific">Tanacetum coccineum</name>
    <dbReference type="NCBI Taxonomy" id="301880"/>
    <lineage>
        <taxon>Eukaryota</taxon>
        <taxon>Viridiplantae</taxon>
        <taxon>Streptophyta</taxon>
        <taxon>Embryophyta</taxon>
        <taxon>Tracheophyta</taxon>
        <taxon>Spermatophyta</taxon>
        <taxon>Magnoliopsida</taxon>
        <taxon>eudicotyledons</taxon>
        <taxon>Gunneridae</taxon>
        <taxon>Pentapetalae</taxon>
        <taxon>asterids</taxon>
        <taxon>campanulids</taxon>
        <taxon>Asterales</taxon>
        <taxon>Asteraceae</taxon>
        <taxon>Asteroideae</taxon>
        <taxon>Anthemideae</taxon>
        <taxon>Anthemidinae</taxon>
        <taxon>Tanacetum</taxon>
    </lineage>
</organism>
<keyword evidence="1" id="KW-0175">Coiled coil</keyword>
<evidence type="ECO:0000256" key="1">
    <source>
        <dbReference type="SAM" id="Coils"/>
    </source>
</evidence>
<proteinExistence type="predicted"/>
<feature type="coiled-coil region" evidence="1">
    <location>
        <begin position="288"/>
        <end position="322"/>
    </location>
</feature>
<name>A0ABQ4ZTF6_9ASTR</name>
<evidence type="ECO:0000313" key="3">
    <source>
        <dbReference type="EMBL" id="GJS93230.1"/>
    </source>
</evidence>
<accession>A0ABQ4ZTF6</accession>
<gene>
    <name evidence="3" type="ORF">Tco_0800198</name>
</gene>
<reference evidence="3" key="1">
    <citation type="journal article" date="2022" name="Int. J. Mol. Sci.">
        <title>Draft Genome of Tanacetum Coccineum: Genomic Comparison of Closely Related Tanacetum-Family Plants.</title>
        <authorList>
            <person name="Yamashiro T."/>
            <person name="Shiraishi A."/>
            <person name="Nakayama K."/>
            <person name="Satake H."/>
        </authorList>
    </citation>
    <scope>NUCLEOTIDE SEQUENCE</scope>
</reference>
<dbReference type="PANTHER" id="PTHR11439">
    <property type="entry name" value="GAG-POL-RELATED RETROTRANSPOSON"/>
    <property type="match status" value="1"/>
</dbReference>
<reference evidence="3" key="2">
    <citation type="submission" date="2022-01" db="EMBL/GenBank/DDBJ databases">
        <authorList>
            <person name="Yamashiro T."/>
            <person name="Shiraishi A."/>
            <person name="Satake H."/>
            <person name="Nakayama K."/>
        </authorList>
    </citation>
    <scope>NUCLEOTIDE SEQUENCE</scope>
</reference>
<dbReference type="PANTHER" id="PTHR11439:SF495">
    <property type="entry name" value="REVERSE TRANSCRIPTASE, RNA-DEPENDENT DNA POLYMERASE-RELATED"/>
    <property type="match status" value="1"/>
</dbReference>
<dbReference type="Proteomes" id="UP001151760">
    <property type="component" value="Unassembled WGS sequence"/>
</dbReference>
<feature type="region of interest" description="Disordered" evidence="2">
    <location>
        <begin position="28"/>
        <end position="61"/>
    </location>
</feature>
<comment type="caution">
    <text evidence="3">The sequence shown here is derived from an EMBL/GenBank/DDBJ whole genome shotgun (WGS) entry which is preliminary data.</text>
</comment>
<evidence type="ECO:0000313" key="4">
    <source>
        <dbReference type="Proteomes" id="UP001151760"/>
    </source>
</evidence>
<protein>
    <submittedName>
        <fullName evidence="3">Uncharacterized protein</fullName>
    </submittedName>
</protein>
<feature type="compositionally biased region" description="Basic and acidic residues" evidence="2">
    <location>
        <begin position="33"/>
        <end position="61"/>
    </location>
</feature>
<sequence>MYDDLLTKAFDVGRFQYLIDHKSNVLHSTKASDNADPKSSHDDGSKPSSDDGMKVDEDPRKDSEINVVGGKTSIELAFDLDMLALEDYSIFDFRRDEKIDGWRFGQSTTQTKKMSKNYEGNLGLSMIGSLMYLTSSRPDIMFAVYACSRYLKGQLKLGLWYPKDSPFDLVAFTDSDYVGASLDRKSTIGGYQFLGCRLISWQCKKQTVVANSTTEAEYVAASSCCKGFSGRVTPLFPTMVVQNQSELGEVSSKSHAPITHPPLLNHPLNLKRLKNLGSLRERTLRASSLEAEQTKTTQQNEIASLKRRVKKLEKKRSSRTHKLKRLYKFGLTARVESSRDEQSLGKHASKQGRMINAIDIDEDITLVNVQDDADNEMFDVITLNGEEVIITLAKALEALKTSKPKVKGIVLQEPGESTTTTTISSQANIAWDDIQAKVDADYQLAQRLQAEEQEQFTTEQKAASFKELLEQRRKHFAAKRAEEKRNKPPTKTQQKKYLKNMEDLVEGSSKRAGDKLEQEVTKKQKVDDVQETAKVDDDQESAKIKELMEIVLDEEEVPIDAIHLATKPPTIVDWKIHKEGKKNYY</sequence>
<evidence type="ECO:0000256" key="2">
    <source>
        <dbReference type="SAM" id="MobiDB-lite"/>
    </source>
</evidence>